<feature type="transmembrane region" description="Helical" evidence="1">
    <location>
        <begin position="33"/>
        <end position="52"/>
    </location>
</feature>
<accession>A0A6C0EN11</accession>
<keyword evidence="1" id="KW-0472">Membrane</keyword>
<organism evidence="2">
    <name type="scientific">viral metagenome</name>
    <dbReference type="NCBI Taxonomy" id="1070528"/>
    <lineage>
        <taxon>unclassified sequences</taxon>
        <taxon>metagenomes</taxon>
        <taxon>organismal metagenomes</taxon>
    </lineage>
</organism>
<evidence type="ECO:0000256" key="1">
    <source>
        <dbReference type="SAM" id="Phobius"/>
    </source>
</evidence>
<proteinExistence type="predicted"/>
<dbReference type="AlphaFoldDB" id="A0A6C0EN11"/>
<sequence length="134" mass="15743">MKDLPYLEDVYKLHFTNIKNTLFSNESNNKVRVYILSIIHIIGTLVLQWGIFLKPDYLYYYFIYLFLIFISYYIFDNRCFMTLISNKYSGLVGSPLYIKKNTAKNIIIINSIIAIIGILTPNMAPYTILKTIFN</sequence>
<evidence type="ECO:0000313" key="2">
    <source>
        <dbReference type="EMBL" id="QHT28755.1"/>
    </source>
</evidence>
<dbReference type="EMBL" id="MN738864">
    <property type="protein sequence ID" value="QHT28755.1"/>
    <property type="molecule type" value="Genomic_DNA"/>
</dbReference>
<reference evidence="2" key="1">
    <citation type="journal article" date="2020" name="Nature">
        <title>Giant virus diversity and host interactions through global metagenomics.</title>
        <authorList>
            <person name="Schulz F."/>
            <person name="Roux S."/>
            <person name="Paez-Espino D."/>
            <person name="Jungbluth S."/>
            <person name="Walsh D.A."/>
            <person name="Denef V.J."/>
            <person name="McMahon K.D."/>
            <person name="Konstantinidis K.T."/>
            <person name="Eloe-Fadrosh E.A."/>
            <person name="Kyrpides N.C."/>
            <person name="Woyke T."/>
        </authorList>
    </citation>
    <scope>NUCLEOTIDE SEQUENCE</scope>
    <source>
        <strain evidence="2">GVMAG-M-3300001351-8</strain>
    </source>
</reference>
<name>A0A6C0EN11_9ZZZZ</name>
<feature type="transmembrane region" description="Helical" evidence="1">
    <location>
        <begin position="106"/>
        <end position="128"/>
    </location>
</feature>
<protein>
    <submittedName>
        <fullName evidence="2">Uncharacterized protein</fullName>
    </submittedName>
</protein>
<feature type="transmembrane region" description="Helical" evidence="1">
    <location>
        <begin position="58"/>
        <end position="75"/>
    </location>
</feature>
<keyword evidence="1" id="KW-0812">Transmembrane</keyword>
<keyword evidence="1" id="KW-1133">Transmembrane helix</keyword>